<dbReference type="Gene3D" id="3.80.10.10">
    <property type="entry name" value="Ribonuclease Inhibitor"/>
    <property type="match status" value="1"/>
</dbReference>
<feature type="compositionally biased region" description="Basic residues" evidence="3">
    <location>
        <begin position="78"/>
        <end position="87"/>
    </location>
</feature>
<dbReference type="SUPFAM" id="SSF46785">
    <property type="entry name" value="Winged helix' DNA-binding domain"/>
    <property type="match status" value="1"/>
</dbReference>
<dbReference type="PANTHER" id="PTHR10855:SF1">
    <property type="entry name" value="26S PROTEASOME NON-ATPASE REGULATORY SUBUNIT 12"/>
    <property type="match status" value="1"/>
</dbReference>
<name>A0ABR3FSP8_9AGAR</name>
<dbReference type="Pfam" id="PF22241">
    <property type="entry name" value="PSMD12-CSN4_N"/>
    <property type="match status" value="1"/>
</dbReference>
<proteinExistence type="inferred from homology"/>
<dbReference type="PROSITE" id="PS50250">
    <property type="entry name" value="PCI"/>
    <property type="match status" value="1"/>
</dbReference>
<feature type="compositionally biased region" description="Polar residues" evidence="3">
    <location>
        <begin position="970"/>
        <end position="979"/>
    </location>
</feature>
<feature type="domain" description="PCI" evidence="4">
    <location>
        <begin position="1244"/>
        <end position="1412"/>
    </location>
</feature>
<gene>
    <name evidence="5" type="primary">RPN5</name>
    <name evidence="5" type="ORF">V5O48_003492</name>
</gene>
<feature type="region of interest" description="Disordered" evidence="3">
    <location>
        <begin position="959"/>
        <end position="985"/>
    </location>
</feature>
<evidence type="ECO:0000259" key="4">
    <source>
        <dbReference type="PROSITE" id="PS50250"/>
    </source>
</evidence>
<evidence type="ECO:0000256" key="3">
    <source>
        <dbReference type="SAM" id="MobiDB-lite"/>
    </source>
</evidence>
<evidence type="ECO:0000313" key="6">
    <source>
        <dbReference type="Proteomes" id="UP001465976"/>
    </source>
</evidence>
<accession>A0ABR3FSP8</accession>
<protein>
    <submittedName>
        <fullName evidence="5">Proteasome regulatory particle subunit</fullName>
    </submittedName>
</protein>
<dbReference type="Pfam" id="PF18098">
    <property type="entry name" value="RPN5_C"/>
    <property type="match status" value="1"/>
</dbReference>
<sequence>MPSNTLTETLAQLNPLRRKPSVANSIRSIASVFSRKSKDGQSIKSNWDAESRRSEHSRHSFIAEVPEPKEEPKPVKKEKAKKTKAKKKPQDQPQAQKKPAAPEPTDNTPPAFTSKVPAKQKQKKRERTSSNYQSYTVHRQPKQPPVPPILRNAEVTKKLLDTILDSPGGRRSLSRLARTCKALSEPALDALWRELDSLIPVIGLFPGVLMKKVRKPGLGLLKAPEEEDWSRVMSYGERVRQVTYNESSNALSPTIFPQLEENRPRTYIFPNLQHLVWKTETSAGLDYCEMFLSPGLEGLTLEIGARAPKLIPLLTDVAKRMTFTSFSFTSQIALPESFVDIMAPQDALQKVVLVAPGALSPAVGHWVATLPELKCLQLDLSRRSPIAVEGFFDELPGSGASTPSSVGTTDSGVFSGEELDFSDHRKSALRVTGNARSRNTFATMRQLHLTGEASNVAVFLRFFNSPLTHLDLVIDDPPEKTDWQDLSSMICRFGSSLQSLRISATSSSRFSDLIRSTPRAEEPTGRLSLEHLSSFPLLNRLEIDLPDSINFVAADVAKVAECCPNLEELKLCHLARFPVSTGPPKLTLEALAPLMAECPRLHTLSVAINGTKGNQRTLAEPSYSSNSLRRCHLGHSWISDPLHVAILLSHLAPKLDTLKWFHERNRPGFIETNARGWEKVSDTLPHLQEIRLAERNRWRREPEKVIEYVEVLPPPVPTAEKSVGPEIVMVDQSVLVQPAVVESATQCSPELVHQSVEALPKMVSVEIDATPCVEEIAVDAVVETVHASVDATPPTIETTVDATPETTSKSVEALVPQSPQQQWDSNADYHVLPSIFSMLSFTCRILIAYPMSIPIRIIHALMYNSFVQRMRYGERNPSESQDENNDDITMTTIQDSDSDDSIPKRWSYMRGYTKKAAKSPGDGKKEETKSIQVKERLQDEVQVRFWKVPLISRVRVSSNATRQTDRRSTSHSTLTSAMSDNKKQEKDFTPEVDALLPEADKLAKAGKLQEALDKLFVLEKQTRNAADLASTTRLLKTISQHCYDARDFTQLNTSISTLSKKHGQLKAAIQAMVELSMGWLEDIRQKEGTEKWLELVHTLREVTEGKIFLETPRARVTLLLSQYHEDLAGKTKVPEENRKSMETASELLSDLQVETYSSMERREKTEFILEQMRLLIAVARLKDESSKDTGKDSITDGESEWVKARVGGRKVNEEFLKEKENEDLKLKYYDLMIQHALHYSSYLDIAKYYHKVWETPSIKEDTNDKGKAALEHIVYYVVLAPHDNEQSDMLHRLFIDPALEKLQLHYNLVKCFTTRELMRWPGIVQLYGEFLRQTPVFSQEKRWEDLHTRIIEHNIRVVATYYTRITISRLTSLLDLTRKQTEETLARLVVSKTIWARIDRPAEIITFRSPRSAEDVMNDWSSDMQKLLGLVEKTWMGMNAAQAAQSRIKAAASS</sequence>
<feature type="region of interest" description="Disordered" evidence="3">
    <location>
        <begin position="30"/>
        <end position="151"/>
    </location>
</feature>
<feature type="compositionally biased region" description="Basic and acidic residues" evidence="3">
    <location>
        <begin position="66"/>
        <end position="77"/>
    </location>
</feature>
<comment type="caution">
    <text evidence="5">The sequence shown here is derived from an EMBL/GenBank/DDBJ whole genome shotgun (WGS) entry which is preliminary data.</text>
</comment>
<dbReference type="Proteomes" id="UP001465976">
    <property type="component" value="Unassembled WGS sequence"/>
</dbReference>
<dbReference type="InterPro" id="IPR032675">
    <property type="entry name" value="LRR_dom_sf"/>
</dbReference>
<reference evidence="5 6" key="1">
    <citation type="submission" date="2024-02" db="EMBL/GenBank/DDBJ databases">
        <title>A draft genome for the cacao thread blight pathogen Marasmius crinis-equi.</title>
        <authorList>
            <person name="Cohen S.P."/>
            <person name="Baruah I.K."/>
            <person name="Amoako-Attah I."/>
            <person name="Bukari Y."/>
            <person name="Meinhardt L.W."/>
            <person name="Bailey B.A."/>
        </authorList>
    </citation>
    <scope>NUCLEOTIDE SEQUENCE [LARGE SCALE GENOMIC DNA]</scope>
    <source>
        <strain evidence="5 6">GH-76</strain>
    </source>
</reference>
<dbReference type="InterPro" id="IPR036390">
    <property type="entry name" value="WH_DNA-bd_sf"/>
</dbReference>
<evidence type="ECO:0000313" key="5">
    <source>
        <dbReference type="EMBL" id="KAL0578499.1"/>
    </source>
</evidence>
<feature type="region of interest" description="Disordered" evidence="3">
    <location>
        <begin position="875"/>
        <end position="904"/>
    </location>
</feature>
<dbReference type="InterPro" id="IPR054559">
    <property type="entry name" value="PSMD12-CSN4-like_N"/>
</dbReference>
<dbReference type="SUPFAM" id="SSF52047">
    <property type="entry name" value="RNI-like"/>
    <property type="match status" value="1"/>
</dbReference>
<dbReference type="Pfam" id="PF01399">
    <property type="entry name" value="PCI"/>
    <property type="match status" value="1"/>
</dbReference>
<keyword evidence="2 5" id="KW-0647">Proteasome</keyword>
<dbReference type="Gene3D" id="1.10.10.10">
    <property type="entry name" value="Winged helix-like DNA-binding domain superfamily/Winged helix DNA-binding domain"/>
    <property type="match status" value="1"/>
</dbReference>
<organism evidence="5 6">
    <name type="scientific">Marasmius crinis-equi</name>
    <dbReference type="NCBI Taxonomy" id="585013"/>
    <lineage>
        <taxon>Eukaryota</taxon>
        <taxon>Fungi</taxon>
        <taxon>Dikarya</taxon>
        <taxon>Basidiomycota</taxon>
        <taxon>Agaricomycotina</taxon>
        <taxon>Agaricomycetes</taxon>
        <taxon>Agaricomycetidae</taxon>
        <taxon>Agaricales</taxon>
        <taxon>Marasmiineae</taxon>
        <taxon>Marasmiaceae</taxon>
        <taxon>Marasmius</taxon>
    </lineage>
</organism>
<dbReference type="InterPro" id="IPR040896">
    <property type="entry name" value="RPN5_C"/>
</dbReference>
<dbReference type="InterPro" id="IPR036388">
    <property type="entry name" value="WH-like_DNA-bd_sf"/>
</dbReference>
<dbReference type="EMBL" id="JBAHYK010000096">
    <property type="protein sequence ID" value="KAL0578499.1"/>
    <property type="molecule type" value="Genomic_DNA"/>
</dbReference>
<keyword evidence="6" id="KW-1185">Reference proteome</keyword>
<dbReference type="InterPro" id="IPR000717">
    <property type="entry name" value="PCI_dom"/>
</dbReference>
<dbReference type="SMART" id="SM00088">
    <property type="entry name" value="PINT"/>
    <property type="match status" value="1"/>
</dbReference>
<dbReference type="InterPro" id="IPR040134">
    <property type="entry name" value="PSMD12/CSN4"/>
</dbReference>
<dbReference type="PANTHER" id="PTHR10855">
    <property type="entry name" value="26S PROTEASOME NON-ATPASE REGULATORY SUBUNIT 12/COP9 SIGNALOSOME COMPLEX SUBUNIT 4"/>
    <property type="match status" value="1"/>
</dbReference>
<feature type="compositionally biased region" description="Basic and acidic residues" evidence="3">
    <location>
        <begin position="36"/>
        <end position="58"/>
    </location>
</feature>
<comment type="similarity">
    <text evidence="1">Belongs to the proteasome subunit p55 family.</text>
</comment>
<evidence type="ECO:0000256" key="1">
    <source>
        <dbReference type="ARBA" id="ARBA00006397"/>
    </source>
</evidence>
<evidence type="ECO:0000256" key="2">
    <source>
        <dbReference type="ARBA" id="ARBA00022942"/>
    </source>
</evidence>
<dbReference type="GO" id="GO:0000502">
    <property type="term" value="C:proteasome complex"/>
    <property type="evidence" value="ECO:0007669"/>
    <property type="project" value="UniProtKB-KW"/>
</dbReference>